<evidence type="ECO:0000313" key="3">
    <source>
        <dbReference type="EMBL" id="GAA3555646.1"/>
    </source>
</evidence>
<feature type="transmembrane region" description="Helical" evidence="2">
    <location>
        <begin position="281"/>
        <end position="302"/>
    </location>
</feature>
<comment type="caution">
    <text evidence="3">The sequence shown here is derived from an EMBL/GenBank/DDBJ whole genome shotgun (WGS) entry which is preliminary data.</text>
</comment>
<keyword evidence="2" id="KW-0812">Transmembrane</keyword>
<keyword evidence="2" id="KW-0472">Membrane</keyword>
<feature type="transmembrane region" description="Helical" evidence="2">
    <location>
        <begin position="314"/>
        <end position="333"/>
    </location>
</feature>
<reference evidence="4" key="1">
    <citation type="journal article" date="2019" name="Int. J. Syst. Evol. Microbiol.">
        <title>The Global Catalogue of Microorganisms (GCM) 10K type strain sequencing project: providing services to taxonomists for standard genome sequencing and annotation.</title>
        <authorList>
            <consortium name="The Broad Institute Genomics Platform"/>
            <consortium name="The Broad Institute Genome Sequencing Center for Infectious Disease"/>
            <person name="Wu L."/>
            <person name="Ma J."/>
        </authorList>
    </citation>
    <scope>NUCLEOTIDE SEQUENCE [LARGE SCALE GENOMIC DNA]</scope>
    <source>
        <strain evidence="4">JCM 17326</strain>
    </source>
</reference>
<feature type="transmembrane region" description="Helical" evidence="2">
    <location>
        <begin position="23"/>
        <end position="41"/>
    </location>
</feature>
<proteinExistence type="predicted"/>
<evidence type="ECO:0000256" key="2">
    <source>
        <dbReference type="SAM" id="Phobius"/>
    </source>
</evidence>
<dbReference type="EMBL" id="BAABDQ010000007">
    <property type="protein sequence ID" value="GAA3555646.1"/>
    <property type="molecule type" value="Genomic_DNA"/>
</dbReference>
<dbReference type="RefSeq" id="WP_345563734.1">
    <property type="nucleotide sequence ID" value="NZ_BAABDQ010000007.1"/>
</dbReference>
<feature type="transmembrane region" description="Helical" evidence="2">
    <location>
        <begin position="372"/>
        <end position="394"/>
    </location>
</feature>
<feature type="transmembrane region" description="Helical" evidence="2">
    <location>
        <begin position="345"/>
        <end position="365"/>
    </location>
</feature>
<sequence length="558" mass="57312">MATTFAMPVPVRTTGARTGRSRLGWALAAGWAAQVVLRLWLYRYHAGPVANPDETGYLLAARWLAGGPGANLSGSTFYQAGYALPLIPIFWLTADPVLAYRLVVVVGSVVAASAYPLAYLLLRRMGVGGRAALVLAFVAGASPALLLFSGLALADAILPVLVLAWLVAVHDLVVRGSARAGLAAGAVAGFATAVHLRGAVVLVVCVLVVAAGAAFLRTPRRAALAALAGAGVTAAAGQALNGTLAAALYPGGARDLSGLLVSRLTSLEGQAWALSGAAGQLWYLIAGTWGLAGVGLAGAAVTLVRRAAPRAHRVLAGTLLVTTLGIAYASSAALPDEHRVGNYAYGRYLACVAVAWLLAGLVALVRSGRLAVVRLALAAAGLLAVTGGVAAWYAGDRLERYVFIAFDFPEMIFLSGTRDSLDMAAASLSALALLACLAGAALLTAGRSWLLVAGVLGLVHLAFVAYQAPVAPAASGQDWLPAPPHGRVAVDGRVKWNVWVPLSYRVWWTEVERFDGAPPQGVCTAVVPPGAVPPVGWTSTGEGGSRQGWTTWRGSHCP</sequence>
<evidence type="ECO:0000313" key="4">
    <source>
        <dbReference type="Proteomes" id="UP001500630"/>
    </source>
</evidence>
<evidence type="ECO:0008006" key="5">
    <source>
        <dbReference type="Google" id="ProtNLM"/>
    </source>
</evidence>
<organism evidence="3 4">
    <name type="scientific">Nonomuraea rosea</name>
    <dbReference type="NCBI Taxonomy" id="638574"/>
    <lineage>
        <taxon>Bacteria</taxon>
        <taxon>Bacillati</taxon>
        <taxon>Actinomycetota</taxon>
        <taxon>Actinomycetes</taxon>
        <taxon>Streptosporangiales</taxon>
        <taxon>Streptosporangiaceae</taxon>
        <taxon>Nonomuraea</taxon>
    </lineage>
</organism>
<name>A0ABP6WSH3_9ACTN</name>
<feature type="transmembrane region" description="Helical" evidence="2">
    <location>
        <begin position="134"/>
        <end position="167"/>
    </location>
</feature>
<gene>
    <name evidence="3" type="ORF">GCM10022419_040090</name>
</gene>
<feature type="transmembrane region" description="Helical" evidence="2">
    <location>
        <begin position="423"/>
        <end position="443"/>
    </location>
</feature>
<feature type="compositionally biased region" description="Polar residues" evidence="1">
    <location>
        <begin position="547"/>
        <end position="558"/>
    </location>
</feature>
<feature type="transmembrane region" description="Helical" evidence="2">
    <location>
        <begin position="450"/>
        <end position="468"/>
    </location>
</feature>
<evidence type="ECO:0000256" key="1">
    <source>
        <dbReference type="SAM" id="MobiDB-lite"/>
    </source>
</evidence>
<feature type="transmembrane region" description="Helical" evidence="2">
    <location>
        <begin position="98"/>
        <end position="122"/>
    </location>
</feature>
<feature type="transmembrane region" description="Helical" evidence="2">
    <location>
        <begin position="187"/>
        <end position="216"/>
    </location>
</feature>
<feature type="transmembrane region" description="Helical" evidence="2">
    <location>
        <begin position="223"/>
        <end position="249"/>
    </location>
</feature>
<dbReference type="Proteomes" id="UP001500630">
    <property type="component" value="Unassembled WGS sequence"/>
</dbReference>
<feature type="region of interest" description="Disordered" evidence="1">
    <location>
        <begin position="534"/>
        <end position="558"/>
    </location>
</feature>
<accession>A0ABP6WSH3</accession>
<protein>
    <recommendedName>
        <fullName evidence="5">Glycosyltransferase RgtA/B/C/D-like domain-containing protein</fullName>
    </recommendedName>
</protein>
<keyword evidence="4" id="KW-1185">Reference proteome</keyword>
<keyword evidence="2" id="KW-1133">Transmembrane helix</keyword>